<dbReference type="RefSeq" id="WP_239743977.1">
    <property type="nucleotide sequence ID" value="NZ_JACSYB010000005.1"/>
</dbReference>
<evidence type="ECO:0000259" key="2">
    <source>
        <dbReference type="Pfam" id="PF01051"/>
    </source>
</evidence>
<dbReference type="InterPro" id="IPR036390">
    <property type="entry name" value="WH_DNA-bd_sf"/>
</dbReference>
<reference evidence="3" key="1">
    <citation type="submission" date="2021-08" db="EMBL/GenBank/DDBJ databases">
        <title>Complete genome sequence of Moraxella sp strain PS-22.</title>
        <authorList>
            <person name="Das S.K."/>
        </authorList>
    </citation>
    <scope>NUCLEOTIDE SEQUENCE</scope>
    <source>
        <strain evidence="3">PS-22</strain>
    </source>
</reference>
<evidence type="ECO:0000256" key="1">
    <source>
        <dbReference type="ARBA" id="ARBA00038283"/>
    </source>
</evidence>
<name>A0A9X1UTD1_9GAMM</name>
<comment type="similarity">
    <text evidence="1">Belongs to the initiator RepB protein family.</text>
</comment>
<dbReference type="InterPro" id="IPR000525">
    <property type="entry name" value="Initiator_Rep_WH1"/>
</dbReference>
<dbReference type="AlphaFoldDB" id="A0A9X1UTD1"/>
<evidence type="ECO:0000313" key="4">
    <source>
        <dbReference type="Proteomes" id="UP001139238"/>
    </source>
</evidence>
<dbReference type="EMBL" id="JACSYB010000005">
    <property type="protein sequence ID" value="MCG8148776.1"/>
    <property type="molecule type" value="Genomic_DNA"/>
</dbReference>
<dbReference type="SUPFAM" id="SSF46785">
    <property type="entry name" value="Winged helix' DNA-binding domain"/>
    <property type="match status" value="2"/>
</dbReference>
<gene>
    <name evidence="3" type="primary">repM</name>
    <name evidence="3" type="ORF">H9W84_11745</name>
</gene>
<dbReference type="Pfam" id="PF01051">
    <property type="entry name" value="Rep3_N"/>
    <property type="match status" value="1"/>
</dbReference>
<dbReference type="InterPro" id="IPR036388">
    <property type="entry name" value="WH-like_DNA-bd_sf"/>
</dbReference>
<dbReference type="NCBIfam" id="NF038290">
    <property type="entry name" value="repM_Acin"/>
    <property type="match status" value="1"/>
</dbReference>
<keyword evidence="4" id="KW-1185">Reference proteome</keyword>
<feature type="domain" description="Initiator Rep protein WH1" evidence="2">
    <location>
        <begin position="8"/>
        <end position="157"/>
    </location>
</feature>
<dbReference type="GO" id="GO:0003887">
    <property type="term" value="F:DNA-directed DNA polymerase activity"/>
    <property type="evidence" value="ECO:0007669"/>
    <property type="project" value="InterPro"/>
</dbReference>
<organism evidence="3 4">
    <name type="scientific">Moraxella tetraodonis</name>
    <dbReference type="NCBI Taxonomy" id="2767221"/>
    <lineage>
        <taxon>Bacteria</taxon>
        <taxon>Pseudomonadati</taxon>
        <taxon>Pseudomonadota</taxon>
        <taxon>Gammaproteobacteria</taxon>
        <taxon>Moraxellales</taxon>
        <taxon>Moraxellaceae</taxon>
        <taxon>Moraxella</taxon>
    </lineage>
</organism>
<dbReference type="Gene3D" id="1.10.10.10">
    <property type="entry name" value="Winged helix-like DNA-binding domain superfamily/Winged helix DNA-binding domain"/>
    <property type="match status" value="2"/>
</dbReference>
<comment type="caution">
    <text evidence="3">The sequence shown here is derived from an EMBL/GenBank/DDBJ whole genome shotgun (WGS) entry which is preliminary data.</text>
</comment>
<dbReference type="Pfam" id="PF21205">
    <property type="entry name" value="Rep3_C"/>
    <property type="match status" value="1"/>
</dbReference>
<proteinExistence type="inferred from homology"/>
<evidence type="ECO:0000313" key="3">
    <source>
        <dbReference type="EMBL" id="MCG8148776.1"/>
    </source>
</evidence>
<accession>A0A9X1UTD1</accession>
<protein>
    <submittedName>
        <fullName evidence="3">Replication initiation protein RepM</fullName>
    </submittedName>
</protein>
<dbReference type="Proteomes" id="UP001139238">
    <property type="component" value="Unassembled WGS sequence"/>
</dbReference>
<sequence>MTKALNPKVVKSNELIKASYSMDLVEHRLIGLAIYTARESNKGLRKFEHLVIKPNTYAKIFNVSLDAAYKALKDAAEKLFERQVTFRDTYEGDPRKRKTRWVSEIAYIENKAELQLIFAPAIVDEITKLEEQFTEYYLKMTANFDSQYSYRLFELVKQWNLNKVKEIPDFDLSTLREQFGLEKHEYERLDNFKKKVLDKAVKEINDHTDINISYSQIKSGRVITGFKFNVKRSGNNLKDVTPTTFKESSKLFGWQTKGLTDAQIKKLAVYQKEFIDANTSKMSPNDRRDYPEIFEDWKAMLKDPKQVNTFHKIQELLDRKKN</sequence>
<dbReference type="GO" id="GO:0006270">
    <property type="term" value="P:DNA replication initiation"/>
    <property type="evidence" value="ECO:0007669"/>
    <property type="project" value="InterPro"/>
</dbReference>